<comment type="caution">
    <text evidence="1">The sequence shown here is derived from an EMBL/GenBank/DDBJ whole genome shotgun (WGS) entry which is preliminary data.</text>
</comment>
<sequence>METVLTDEEISQFTIDEFWSEIEEGYREIERGEYLTQEELDEAIVKIMEI</sequence>
<proteinExistence type="predicted"/>
<dbReference type="EMBL" id="JAEUAH010000021">
    <property type="protein sequence ID" value="MBM0651574.1"/>
    <property type="molecule type" value="Genomic_DNA"/>
</dbReference>
<reference evidence="1 2" key="1">
    <citation type="submission" date="2021-01" db="EMBL/GenBank/DDBJ databases">
        <title>Evidence that Capnocytophaga endodontalis is a later homotypic synonym for Capnocytophaga genospecies AHN8471, and request for opinion on proposed recognition of strain AHN8471 as type strain of the species.</title>
        <authorList>
            <person name="Nicholson A.C."/>
            <person name="Hopper C.L."/>
            <person name="Gulvik C.A."/>
            <person name="Mcquiston J.R."/>
            <person name="Lau E.F."/>
        </authorList>
    </citation>
    <scope>NUCLEOTIDE SEQUENCE [LARGE SCALE GENOMIC DNA]</scope>
    <source>
        <strain evidence="1 2">AHN9576</strain>
    </source>
</reference>
<gene>
    <name evidence="1" type="ORF">JNB19_12570</name>
</gene>
<name>A0ABS1YYT1_9FLAO</name>
<dbReference type="RefSeq" id="WP_203093670.1">
    <property type="nucleotide sequence ID" value="NZ_JAESPH010000006.1"/>
</dbReference>
<dbReference type="Proteomes" id="UP000603506">
    <property type="component" value="Unassembled WGS sequence"/>
</dbReference>
<accession>A0ABS1YYT1</accession>
<evidence type="ECO:0008006" key="3">
    <source>
        <dbReference type="Google" id="ProtNLM"/>
    </source>
</evidence>
<organism evidence="1 2">
    <name type="scientific">Capnocytophaga genosp. AHN8471</name>
    <dbReference type="NCBI Taxonomy" id="327574"/>
    <lineage>
        <taxon>Bacteria</taxon>
        <taxon>Pseudomonadati</taxon>
        <taxon>Bacteroidota</taxon>
        <taxon>Flavobacteriia</taxon>
        <taxon>Flavobacteriales</taxon>
        <taxon>Flavobacteriaceae</taxon>
        <taxon>Capnocytophaga</taxon>
    </lineage>
</organism>
<protein>
    <recommendedName>
        <fullName evidence="3">CopG family transcriptional regulator</fullName>
    </recommendedName>
</protein>
<evidence type="ECO:0000313" key="2">
    <source>
        <dbReference type="Proteomes" id="UP000603506"/>
    </source>
</evidence>
<keyword evidence="2" id="KW-1185">Reference proteome</keyword>
<evidence type="ECO:0000313" key="1">
    <source>
        <dbReference type="EMBL" id="MBM0651574.1"/>
    </source>
</evidence>